<dbReference type="SUPFAM" id="SSF69304">
    <property type="entry name" value="Tricorn protease N-terminal domain"/>
    <property type="match status" value="1"/>
</dbReference>
<evidence type="ECO:0000313" key="2">
    <source>
        <dbReference type="Proteomes" id="UP000315343"/>
    </source>
</evidence>
<sequence length="356" mass="41198">MKKTIIFISVVLIIVVGILYSTYGEEFFSALDEKKVYSIVNIKSTHLDTLDEYKFFDRGIITYNNQKMKFINYDNSSIWESENAVFSKKIFVTDNYIFRQMENSTEVIDKNNQRYVVAEIPGDILNVSRENDETYMVVKTDTGQNSLYIMNDNNEVVVDNKKFDEIITGVAIGDKSEGYSLITLNFEKGIPENTLYFNLLDDVELWNTTIENELLVKTQIVNNNIIAIGDKNIYYYNTNGKLMWKNSIYNRISDIEIHKESQKIYMLYDHDDSTELITYNFEGKIKEIINTPAGMKNVEVIDNKIIVSNENAIFLIHGSKLDKIFEDNQDSIKDYVLEGSTIKILFKDKLVSGIIK</sequence>
<evidence type="ECO:0000313" key="1">
    <source>
        <dbReference type="EMBL" id="TWH83930.1"/>
    </source>
</evidence>
<proteinExistence type="predicted"/>
<name>A0A562JL68_9FIRM</name>
<dbReference type="Proteomes" id="UP000315343">
    <property type="component" value="Unassembled WGS sequence"/>
</dbReference>
<keyword evidence="2" id="KW-1185">Reference proteome</keyword>
<dbReference type="AlphaFoldDB" id="A0A562JL68"/>
<dbReference type="RefSeq" id="WP_145079589.1">
    <property type="nucleotide sequence ID" value="NZ_DAMBUX010000006.1"/>
</dbReference>
<organism evidence="1 2">
    <name type="scientific">Sedimentibacter saalensis</name>
    <dbReference type="NCBI Taxonomy" id="130788"/>
    <lineage>
        <taxon>Bacteria</taxon>
        <taxon>Bacillati</taxon>
        <taxon>Bacillota</taxon>
        <taxon>Tissierellia</taxon>
        <taxon>Sedimentibacter</taxon>
    </lineage>
</organism>
<dbReference type="OrthoDB" id="2382185at2"/>
<dbReference type="Pfam" id="PF18975">
    <property type="entry name" value="DUF5711"/>
    <property type="match status" value="1"/>
</dbReference>
<reference evidence="1 2" key="1">
    <citation type="submission" date="2019-07" db="EMBL/GenBank/DDBJ databases">
        <title>Genomic Encyclopedia of Type Strains, Phase I: the one thousand microbial genomes (KMG-I) project.</title>
        <authorList>
            <person name="Kyrpides N."/>
        </authorList>
    </citation>
    <scope>NUCLEOTIDE SEQUENCE [LARGE SCALE GENOMIC DNA]</scope>
    <source>
        <strain evidence="1 2">DSM 13558</strain>
    </source>
</reference>
<evidence type="ECO:0008006" key="3">
    <source>
        <dbReference type="Google" id="ProtNLM"/>
    </source>
</evidence>
<dbReference type="InterPro" id="IPR043765">
    <property type="entry name" value="DUF5711"/>
</dbReference>
<comment type="caution">
    <text evidence="1">The sequence shown here is derived from an EMBL/GenBank/DDBJ whole genome shotgun (WGS) entry which is preliminary data.</text>
</comment>
<accession>A0A562JL68</accession>
<gene>
    <name evidence="1" type="ORF">LY60_00552</name>
</gene>
<dbReference type="EMBL" id="VLKH01000001">
    <property type="protein sequence ID" value="TWH83930.1"/>
    <property type="molecule type" value="Genomic_DNA"/>
</dbReference>
<protein>
    <recommendedName>
        <fullName evidence="3">Pyrroloquinoline-quinone binding quinoprotein</fullName>
    </recommendedName>
</protein>